<dbReference type="NCBIfam" id="TIGR01216">
    <property type="entry name" value="ATP_synt_epsi"/>
    <property type="match status" value="1"/>
</dbReference>
<keyword evidence="15" id="KW-0175">Coiled coil</keyword>
<proteinExistence type="inferred from homology"/>
<dbReference type="Gene3D" id="2.60.15.10">
    <property type="entry name" value="F0F1 ATP synthase delta/epsilon subunit, N-terminal"/>
    <property type="match status" value="1"/>
</dbReference>
<dbReference type="AlphaFoldDB" id="A0A937IJT5"/>
<dbReference type="InterPro" id="IPR020547">
    <property type="entry name" value="ATP_synth_F1_esu_C"/>
</dbReference>
<evidence type="ECO:0000256" key="10">
    <source>
        <dbReference type="ARBA" id="ARBA00023310"/>
    </source>
</evidence>
<comment type="caution">
    <text evidence="18">The sequence shown here is derived from an EMBL/GenBank/DDBJ whole genome shotgun (WGS) entry which is preliminary data.</text>
</comment>
<evidence type="ECO:0000256" key="11">
    <source>
        <dbReference type="ARBA" id="ARBA00030215"/>
    </source>
</evidence>
<evidence type="ECO:0000259" key="17">
    <source>
        <dbReference type="Pfam" id="PF02823"/>
    </source>
</evidence>
<evidence type="ECO:0000256" key="12">
    <source>
        <dbReference type="ARBA" id="ARBA00031795"/>
    </source>
</evidence>
<evidence type="ECO:0000313" key="18">
    <source>
        <dbReference type="EMBL" id="MBL6820007.1"/>
    </source>
</evidence>
<comment type="similarity">
    <text evidence="3 13 14">Belongs to the ATPase epsilon chain family.</text>
</comment>
<name>A0A937IJT5_9GAMM</name>
<accession>A0A937IJT5</accession>
<evidence type="ECO:0000256" key="8">
    <source>
        <dbReference type="ARBA" id="ARBA00023136"/>
    </source>
</evidence>
<evidence type="ECO:0000256" key="6">
    <source>
        <dbReference type="ARBA" id="ARBA00022448"/>
    </source>
</evidence>
<feature type="coiled-coil region" evidence="15">
    <location>
        <begin position="88"/>
        <end position="115"/>
    </location>
</feature>
<evidence type="ECO:0000256" key="7">
    <source>
        <dbReference type="ARBA" id="ARBA00023065"/>
    </source>
</evidence>
<evidence type="ECO:0000256" key="3">
    <source>
        <dbReference type="ARBA" id="ARBA00005712"/>
    </source>
</evidence>
<evidence type="ECO:0000256" key="14">
    <source>
        <dbReference type="RuleBase" id="RU003656"/>
    </source>
</evidence>
<sequence length="139" mass="15284">MINISFISQEKTLFEGEANMVVMDGQEGQLGIVKGHSPLLAILKPGPVRMIQESGEEVFFTNGGFAEVQPDGITILVDSAVRADDLDEAKILKAKEEAEKLLKDKKDQKDFAEVSSQLNQSLSQLRAIEALKKNVKLKN</sequence>
<comment type="subunit">
    <text evidence="4 13 14">F-type ATPases have 2 components, CF(1) - the catalytic core - and CF(0) - the membrane proton channel. CF(1) has five subunits: alpha(3), beta(3), gamma(1), delta(1), epsilon(1). CF(0) has three main subunits: a, b and c.</text>
</comment>
<dbReference type="GO" id="GO:0005524">
    <property type="term" value="F:ATP binding"/>
    <property type="evidence" value="ECO:0007669"/>
    <property type="project" value="UniProtKB-UniRule"/>
</dbReference>
<evidence type="ECO:0000256" key="9">
    <source>
        <dbReference type="ARBA" id="ARBA00023196"/>
    </source>
</evidence>
<dbReference type="SUPFAM" id="SSF51344">
    <property type="entry name" value="Epsilon subunit of F1F0-ATP synthase N-terminal domain"/>
    <property type="match status" value="1"/>
</dbReference>
<dbReference type="PANTHER" id="PTHR13822:SF10">
    <property type="entry name" value="ATP SYNTHASE EPSILON CHAIN, CHLOROPLASTIC"/>
    <property type="match status" value="1"/>
</dbReference>
<gene>
    <name evidence="13" type="primary">atpC</name>
    <name evidence="18" type="ORF">ISQ61_02025</name>
</gene>
<dbReference type="InterPro" id="IPR001469">
    <property type="entry name" value="ATP_synth_F1_dsu/esu"/>
</dbReference>
<comment type="function">
    <text evidence="1 13">Produces ATP from ADP in the presence of a proton gradient across the membrane.</text>
</comment>
<dbReference type="EMBL" id="JADHQA010000005">
    <property type="protein sequence ID" value="MBL6820007.1"/>
    <property type="molecule type" value="Genomic_DNA"/>
</dbReference>
<dbReference type="InterPro" id="IPR036771">
    <property type="entry name" value="ATPsynth_dsu/esu_N"/>
</dbReference>
<evidence type="ECO:0000259" key="16">
    <source>
        <dbReference type="Pfam" id="PF00401"/>
    </source>
</evidence>
<evidence type="ECO:0000256" key="2">
    <source>
        <dbReference type="ARBA" id="ARBA00004202"/>
    </source>
</evidence>
<evidence type="ECO:0000256" key="1">
    <source>
        <dbReference type="ARBA" id="ARBA00003543"/>
    </source>
</evidence>
<feature type="domain" description="ATP synthase epsilon subunit C-terminal" evidence="16">
    <location>
        <begin position="84"/>
        <end position="129"/>
    </location>
</feature>
<dbReference type="Gene3D" id="1.20.5.440">
    <property type="entry name" value="ATP synthase delta/epsilon subunit, C-terminal domain"/>
    <property type="match status" value="1"/>
</dbReference>
<keyword evidence="6 13" id="KW-0813">Transport</keyword>
<dbReference type="GO" id="GO:0005886">
    <property type="term" value="C:plasma membrane"/>
    <property type="evidence" value="ECO:0007669"/>
    <property type="project" value="UniProtKB-SubCell"/>
</dbReference>
<keyword evidence="7 13" id="KW-0406">Ion transport</keyword>
<dbReference type="Pfam" id="PF02823">
    <property type="entry name" value="ATP-synt_DE_N"/>
    <property type="match status" value="1"/>
</dbReference>
<organism evidence="18 19">
    <name type="scientific">SAR86 cluster bacterium</name>
    <dbReference type="NCBI Taxonomy" id="2030880"/>
    <lineage>
        <taxon>Bacteria</taxon>
        <taxon>Pseudomonadati</taxon>
        <taxon>Pseudomonadota</taxon>
        <taxon>Gammaproteobacteria</taxon>
        <taxon>SAR86 cluster</taxon>
    </lineage>
</organism>
<dbReference type="InterPro" id="IPR020546">
    <property type="entry name" value="ATP_synth_F1_dsu/esu_N"/>
</dbReference>
<evidence type="ECO:0000313" key="19">
    <source>
        <dbReference type="Proteomes" id="UP000704935"/>
    </source>
</evidence>
<evidence type="ECO:0000256" key="15">
    <source>
        <dbReference type="SAM" id="Coils"/>
    </source>
</evidence>
<reference evidence="18" key="1">
    <citation type="submission" date="2020-10" db="EMBL/GenBank/DDBJ databases">
        <title>Microbiome of the Black Sea water column analyzed by genome centric metagenomics.</title>
        <authorList>
            <person name="Cabello-Yeves P.J."/>
            <person name="Callieri C."/>
            <person name="Picazo A."/>
            <person name="Mehrshad M."/>
            <person name="Haro-Moreno J.M."/>
            <person name="Roda-Garcia J."/>
            <person name="Dzembekova N."/>
            <person name="Slabakova V."/>
            <person name="Slabakova N."/>
            <person name="Moncheva S."/>
            <person name="Rodriguez-Valera F."/>
        </authorList>
    </citation>
    <scope>NUCLEOTIDE SEQUENCE</scope>
    <source>
        <strain evidence="18">BS307-5m-G47</strain>
    </source>
</reference>
<feature type="domain" description="ATP synthase F1 complex delta/epsilon subunit N-terminal" evidence="17">
    <location>
        <begin position="3"/>
        <end position="80"/>
    </location>
</feature>
<dbReference type="Proteomes" id="UP000704935">
    <property type="component" value="Unassembled WGS sequence"/>
</dbReference>
<keyword evidence="13" id="KW-0375">Hydrogen ion transport</keyword>
<dbReference type="NCBIfam" id="NF001847">
    <property type="entry name" value="PRK00571.1-4"/>
    <property type="match status" value="1"/>
</dbReference>
<dbReference type="Pfam" id="PF00401">
    <property type="entry name" value="ATP-synt_DE"/>
    <property type="match status" value="1"/>
</dbReference>
<dbReference type="PANTHER" id="PTHR13822">
    <property type="entry name" value="ATP SYNTHASE DELTA/EPSILON CHAIN"/>
    <property type="match status" value="1"/>
</dbReference>
<dbReference type="GO" id="GO:0046933">
    <property type="term" value="F:proton-transporting ATP synthase activity, rotational mechanism"/>
    <property type="evidence" value="ECO:0007669"/>
    <property type="project" value="UniProtKB-UniRule"/>
</dbReference>
<keyword evidence="13" id="KW-1003">Cell membrane</keyword>
<keyword evidence="8 13" id="KW-0472">Membrane</keyword>
<keyword evidence="10 13" id="KW-0066">ATP synthesis</keyword>
<evidence type="ECO:0000256" key="4">
    <source>
        <dbReference type="ARBA" id="ARBA00011648"/>
    </source>
</evidence>
<dbReference type="InterPro" id="IPR036794">
    <property type="entry name" value="ATP_F1_dsu/esu_C_sf"/>
</dbReference>
<comment type="subcellular location">
    <subcellularLocation>
        <location evidence="2 13">Cell membrane</location>
        <topology evidence="2 13">Peripheral membrane protein</topology>
    </subcellularLocation>
</comment>
<evidence type="ECO:0000256" key="13">
    <source>
        <dbReference type="HAMAP-Rule" id="MF_00530"/>
    </source>
</evidence>
<dbReference type="HAMAP" id="MF_00530">
    <property type="entry name" value="ATP_synth_epsil_bac"/>
    <property type="match status" value="1"/>
</dbReference>
<evidence type="ECO:0000256" key="5">
    <source>
        <dbReference type="ARBA" id="ARBA00014480"/>
    </source>
</evidence>
<keyword evidence="9 13" id="KW-0139">CF(1)</keyword>
<dbReference type="GO" id="GO:0045259">
    <property type="term" value="C:proton-transporting ATP synthase complex"/>
    <property type="evidence" value="ECO:0007669"/>
    <property type="project" value="UniProtKB-KW"/>
</dbReference>
<dbReference type="SUPFAM" id="SSF46604">
    <property type="entry name" value="Epsilon subunit of F1F0-ATP synthase C-terminal domain"/>
    <property type="match status" value="1"/>
</dbReference>
<dbReference type="CDD" id="cd12152">
    <property type="entry name" value="F1-ATPase_delta"/>
    <property type="match status" value="1"/>
</dbReference>
<protein>
    <recommendedName>
        <fullName evidence="5 13">ATP synthase epsilon chain</fullName>
    </recommendedName>
    <alternativeName>
        <fullName evidence="12 13">ATP synthase F1 sector epsilon subunit</fullName>
    </alternativeName>
    <alternativeName>
        <fullName evidence="11 13">F-ATPase epsilon subunit</fullName>
    </alternativeName>
</protein>